<dbReference type="SMART" id="SM00228">
    <property type="entry name" value="PDZ"/>
    <property type="match status" value="1"/>
</dbReference>
<reference evidence="9" key="2">
    <citation type="journal article" date="2021" name="PeerJ">
        <title>Extensive microbial diversity within the chicken gut microbiome revealed by metagenomics and culture.</title>
        <authorList>
            <person name="Gilroy R."/>
            <person name="Ravi A."/>
            <person name="Getino M."/>
            <person name="Pursley I."/>
            <person name="Horton D.L."/>
            <person name="Alikhan N.F."/>
            <person name="Baker D."/>
            <person name="Gharbi K."/>
            <person name="Hall N."/>
            <person name="Watson M."/>
            <person name="Adriaenssens E.M."/>
            <person name="Foster-Nyarko E."/>
            <person name="Jarju S."/>
            <person name="Secka A."/>
            <person name="Antonio M."/>
            <person name="Oren A."/>
            <person name="Chaudhuri R.R."/>
            <person name="La Ragione R."/>
            <person name="Hildebrand F."/>
            <person name="Pallen M.J."/>
        </authorList>
    </citation>
    <scope>NUCLEOTIDE SEQUENCE</scope>
    <source>
        <strain evidence="9">CHK176-22527</strain>
    </source>
</reference>
<dbReference type="Gene3D" id="2.30.42.10">
    <property type="match status" value="1"/>
</dbReference>
<keyword evidence="7" id="KW-0812">Transmembrane</keyword>
<dbReference type="Gene3D" id="3.90.226.10">
    <property type="entry name" value="2-enoyl-CoA Hydratase, Chain A, domain 1"/>
    <property type="match status" value="1"/>
</dbReference>
<evidence type="ECO:0000256" key="4">
    <source>
        <dbReference type="ARBA" id="ARBA00022825"/>
    </source>
</evidence>
<dbReference type="NCBIfam" id="TIGR00225">
    <property type="entry name" value="prc"/>
    <property type="match status" value="1"/>
</dbReference>
<feature type="domain" description="PDZ" evidence="8">
    <location>
        <begin position="113"/>
        <end position="163"/>
    </location>
</feature>
<reference evidence="9" key="1">
    <citation type="submission" date="2020-10" db="EMBL/GenBank/DDBJ databases">
        <authorList>
            <person name="Gilroy R."/>
        </authorList>
    </citation>
    <scope>NUCLEOTIDE SEQUENCE</scope>
    <source>
        <strain evidence="9">CHK176-22527</strain>
    </source>
</reference>
<feature type="region of interest" description="Disordered" evidence="6">
    <location>
        <begin position="357"/>
        <end position="383"/>
    </location>
</feature>
<dbReference type="SUPFAM" id="SSF50156">
    <property type="entry name" value="PDZ domain-like"/>
    <property type="match status" value="1"/>
</dbReference>
<proteinExistence type="inferred from homology"/>
<evidence type="ECO:0000313" key="10">
    <source>
        <dbReference type="Proteomes" id="UP000824159"/>
    </source>
</evidence>
<dbReference type="Pfam" id="PF22694">
    <property type="entry name" value="CtpB_N-like"/>
    <property type="match status" value="1"/>
</dbReference>
<dbReference type="GO" id="GO:0007165">
    <property type="term" value="P:signal transduction"/>
    <property type="evidence" value="ECO:0007669"/>
    <property type="project" value="TreeGrafter"/>
</dbReference>
<organism evidence="9 10">
    <name type="scientific">Candidatus Allocopromorpha excrementavium</name>
    <dbReference type="NCBI Taxonomy" id="2840741"/>
    <lineage>
        <taxon>Bacteria</taxon>
        <taxon>Bacillati</taxon>
        <taxon>Bacillota</taxon>
        <taxon>Clostridia</taxon>
        <taxon>Eubacteriales</taxon>
        <taxon>Eubacteriaceae</taxon>
        <taxon>Eubacteriaceae incertae sedis</taxon>
        <taxon>Candidatus Allocopromorpha</taxon>
    </lineage>
</organism>
<dbReference type="SUPFAM" id="SSF52096">
    <property type="entry name" value="ClpP/crotonase"/>
    <property type="match status" value="1"/>
</dbReference>
<dbReference type="InterPro" id="IPR029045">
    <property type="entry name" value="ClpP/crotonase-like_dom_sf"/>
</dbReference>
<name>A0A9D1KVK9_9FIRM</name>
<dbReference type="Gene3D" id="3.30.750.44">
    <property type="match status" value="1"/>
</dbReference>
<comment type="caution">
    <text evidence="9">The sequence shown here is derived from an EMBL/GenBank/DDBJ whole genome shotgun (WGS) entry which is preliminary data.</text>
</comment>
<dbReference type="GO" id="GO:0004175">
    <property type="term" value="F:endopeptidase activity"/>
    <property type="evidence" value="ECO:0007669"/>
    <property type="project" value="TreeGrafter"/>
</dbReference>
<feature type="transmembrane region" description="Helical" evidence="7">
    <location>
        <begin position="12"/>
        <end position="31"/>
    </location>
</feature>
<dbReference type="Pfam" id="PF03572">
    <property type="entry name" value="Peptidase_S41"/>
    <property type="match status" value="1"/>
</dbReference>
<evidence type="ECO:0000256" key="5">
    <source>
        <dbReference type="RuleBase" id="RU004404"/>
    </source>
</evidence>
<keyword evidence="4 5" id="KW-0720">Serine protease</keyword>
<dbReference type="PANTHER" id="PTHR32060:SF30">
    <property type="entry name" value="CARBOXY-TERMINAL PROCESSING PROTEASE CTPA"/>
    <property type="match status" value="1"/>
</dbReference>
<protein>
    <submittedName>
        <fullName evidence="9">S41 family peptidase</fullName>
    </submittedName>
</protein>
<dbReference type="PANTHER" id="PTHR32060">
    <property type="entry name" value="TAIL-SPECIFIC PROTEASE"/>
    <property type="match status" value="1"/>
</dbReference>
<keyword evidence="2 5" id="KW-0645">Protease</keyword>
<keyword evidence="7" id="KW-0472">Membrane</keyword>
<dbReference type="InterPro" id="IPR001478">
    <property type="entry name" value="PDZ"/>
</dbReference>
<dbReference type="CDD" id="cd07560">
    <property type="entry name" value="Peptidase_S41_CPP"/>
    <property type="match status" value="1"/>
</dbReference>
<evidence type="ECO:0000313" key="9">
    <source>
        <dbReference type="EMBL" id="HIU00129.1"/>
    </source>
</evidence>
<gene>
    <name evidence="9" type="ORF">IAD12_07730</name>
</gene>
<keyword evidence="7" id="KW-1133">Transmembrane helix</keyword>
<dbReference type="Pfam" id="PF13180">
    <property type="entry name" value="PDZ_2"/>
    <property type="match status" value="1"/>
</dbReference>
<sequence>MMEISKKKLKIYIAAAFGAGIVIAALTALFICKGMLGFVAVSADRYESMSNTYERFGKLEQLYQSMDTYYYKDIDEDAVIEGAEKGLVAGLGDPYSAYMTKEEYDSWKASATGEYSGVGVTFSEDNDGNFVVVEVSADSPAEKAGIKAGDYIIEVDGKTYDDMELMANSIRGEEGSSVTVKYLRGDEEKEVTMTREEIVQKSVEYEMLDNNIGYIKLTSFISSSYDDFKAALEALEKDGAEGIVLDIRDNGGGLVDTCIDIADEFLDEGVVTYVEDKNGERTEYKSEDGKTSLKTVVLTNENSASCSEILAAALQDNGYDIVGQKTFGKGVIQSTMELKDGSALKLTIMQYFSPDGDEIQDKGVTPDHEVEDNEATSGDEQLDEALSLF</sequence>
<dbReference type="InterPro" id="IPR004447">
    <property type="entry name" value="Peptidase_S41A"/>
</dbReference>
<evidence type="ECO:0000256" key="3">
    <source>
        <dbReference type="ARBA" id="ARBA00022801"/>
    </source>
</evidence>
<dbReference type="InterPro" id="IPR005151">
    <property type="entry name" value="Tail-specific_protease"/>
</dbReference>
<evidence type="ECO:0000259" key="8">
    <source>
        <dbReference type="PROSITE" id="PS50106"/>
    </source>
</evidence>
<dbReference type="Proteomes" id="UP000824159">
    <property type="component" value="Unassembled WGS sequence"/>
</dbReference>
<dbReference type="AlphaFoldDB" id="A0A9D1KVK9"/>
<evidence type="ECO:0000256" key="2">
    <source>
        <dbReference type="ARBA" id="ARBA00022670"/>
    </source>
</evidence>
<dbReference type="InterPro" id="IPR036034">
    <property type="entry name" value="PDZ_sf"/>
</dbReference>
<dbReference type="CDD" id="cd06782">
    <property type="entry name" value="cpPDZ_CPP-like"/>
    <property type="match status" value="1"/>
</dbReference>
<dbReference type="EMBL" id="DVLX01000093">
    <property type="protein sequence ID" value="HIU00129.1"/>
    <property type="molecule type" value="Genomic_DNA"/>
</dbReference>
<dbReference type="GO" id="GO:0008236">
    <property type="term" value="F:serine-type peptidase activity"/>
    <property type="evidence" value="ECO:0007669"/>
    <property type="project" value="UniProtKB-KW"/>
</dbReference>
<keyword evidence="3 5" id="KW-0378">Hydrolase</keyword>
<dbReference type="SMART" id="SM00245">
    <property type="entry name" value="TSPc"/>
    <property type="match status" value="1"/>
</dbReference>
<dbReference type="GO" id="GO:0030288">
    <property type="term" value="C:outer membrane-bounded periplasmic space"/>
    <property type="evidence" value="ECO:0007669"/>
    <property type="project" value="TreeGrafter"/>
</dbReference>
<dbReference type="PROSITE" id="PS50106">
    <property type="entry name" value="PDZ"/>
    <property type="match status" value="1"/>
</dbReference>
<evidence type="ECO:0000256" key="7">
    <source>
        <dbReference type="SAM" id="Phobius"/>
    </source>
</evidence>
<feature type="compositionally biased region" description="Basic and acidic residues" evidence="6">
    <location>
        <begin position="359"/>
        <end position="368"/>
    </location>
</feature>
<evidence type="ECO:0000256" key="1">
    <source>
        <dbReference type="ARBA" id="ARBA00009179"/>
    </source>
</evidence>
<comment type="similarity">
    <text evidence="1 5">Belongs to the peptidase S41A family.</text>
</comment>
<dbReference type="InterPro" id="IPR055210">
    <property type="entry name" value="CtpA/B_N"/>
</dbReference>
<dbReference type="GO" id="GO:0006508">
    <property type="term" value="P:proteolysis"/>
    <property type="evidence" value="ECO:0007669"/>
    <property type="project" value="UniProtKB-KW"/>
</dbReference>
<accession>A0A9D1KVK9</accession>
<evidence type="ECO:0000256" key="6">
    <source>
        <dbReference type="SAM" id="MobiDB-lite"/>
    </source>
</evidence>